<reference evidence="3" key="1">
    <citation type="submission" date="2010-08" db="EMBL/GenBank/DDBJ databases">
        <authorList>
            <consortium name="Caenorhabditis japonica Sequencing Consortium"/>
            <person name="Wilson R.K."/>
        </authorList>
    </citation>
    <scope>NUCLEOTIDE SEQUENCE [LARGE SCALE GENOMIC DNA]</scope>
    <source>
        <strain evidence="3">DF5081</strain>
    </source>
</reference>
<dbReference type="PANTHER" id="PTHR14149:SF14">
    <property type="entry name" value="CALPONIN-HOMOLOGY (CH) DOMAIN-CONTAINING PROTEIN"/>
    <property type="match status" value="1"/>
</dbReference>
<dbReference type="PROSITE" id="PS50018">
    <property type="entry name" value="RAS_GTPASE_ACTIV_2"/>
    <property type="match status" value="1"/>
</dbReference>
<feature type="domain" description="Ras-GAP" evidence="1">
    <location>
        <begin position="655"/>
        <end position="875"/>
    </location>
</feature>
<dbReference type="AlphaFoldDB" id="A0A8R1DRP3"/>
<dbReference type="InterPro" id="IPR001936">
    <property type="entry name" value="RasGAP_dom"/>
</dbReference>
<name>A0A8R1DRP3_CAEJA</name>
<dbReference type="Proteomes" id="UP000005237">
    <property type="component" value="Unassembled WGS sequence"/>
</dbReference>
<dbReference type="GO" id="GO:0005516">
    <property type="term" value="F:calmodulin binding"/>
    <property type="evidence" value="ECO:0007669"/>
    <property type="project" value="TreeGrafter"/>
</dbReference>
<dbReference type="GO" id="GO:0005096">
    <property type="term" value="F:GTPase activator activity"/>
    <property type="evidence" value="ECO:0007669"/>
    <property type="project" value="TreeGrafter"/>
</dbReference>
<protein>
    <submittedName>
        <fullName evidence="2">Ras-GAP domain-containing protein</fullName>
    </submittedName>
</protein>
<dbReference type="EnsemblMetazoa" id="CJA09740a.1">
    <property type="protein sequence ID" value="CJA09740a.1"/>
    <property type="gene ID" value="WBGene00128943"/>
</dbReference>
<keyword evidence="3" id="KW-1185">Reference proteome</keyword>
<dbReference type="InterPro" id="IPR008936">
    <property type="entry name" value="Rho_GTPase_activation_prot"/>
</dbReference>
<dbReference type="GO" id="GO:0051015">
    <property type="term" value="F:actin filament binding"/>
    <property type="evidence" value="ECO:0007669"/>
    <property type="project" value="TreeGrafter"/>
</dbReference>
<dbReference type="Gene3D" id="1.10.506.10">
    <property type="entry name" value="GTPase Activation - p120gap, domain 1"/>
    <property type="match status" value="1"/>
</dbReference>
<dbReference type="PANTHER" id="PTHR14149">
    <property type="entry name" value="RAS GTPASE-ACTIVATING PROTEIN WITH IQ MOTIF"/>
    <property type="match status" value="1"/>
</dbReference>
<dbReference type="Pfam" id="PF00616">
    <property type="entry name" value="RasGAP"/>
    <property type="match status" value="1"/>
</dbReference>
<evidence type="ECO:0000259" key="1">
    <source>
        <dbReference type="PROSITE" id="PS50018"/>
    </source>
</evidence>
<dbReference type="GO" id="GO:0005938">
    <property type="term" value="C:cell cortex"/>
    <property type="evidence" value="ECO:0007669"/>
    <property type="project" value="TreeGrafter"/>
</dbReference>
<evidence type="ECO:0000313" key="3">
    <source>
        <dbReference type="Proteomes" id="UP000005237"/>
    </source>
</evidence>
<evidence type="ECO:0000313" key="2">
    <source>
        <dbReference type="EnsemblMetazoa" id="CJA09740a.1"/>
    </source>
</evidence>
<dbReference type="PROSITE" id="PS50096">
    <property type="entry name" value="IQ"/>
    <property type="match status" value="1"/>
</dbReference>
<organism evidence="2 3">
    <name type="scientific">Caenorhabditis japonica</name>
    <dbReference type="NCBI Taxonomy" id="281687"/>
    <lineage>
        <taxon>Eukaryota</taxon>
        <taxon>Metazoa</taxon>
        <taxon>Ecdysozoa</taxon>
        <taxon>Nematoda</taxon>
        <taxon>Chromadorea</taxon>
        <taxon>Rhabditida</taxon>
        <taxon>Rhabditina</taxon>
        <taxon>Rhabditomorpha</taxon>
        <taxon>Rhabditoidea</taxon>
        <taxon>Rhabditidae</taxon>
        <taxon>Peloderinae</taxon>
        <taxon>Caenorhabditis</taxon>
    </lineage>
</organism>
<dbReference type="SUPFAM" id="SSF48350">
    <property type="entry name" value="GTPase activation domain, GAP"/>
    <property type="match status" value="1"/>
</dbReference>
<dbReference type="GO" id="GO:1903479">
    <property type="term" value="P:mitotic actomyosin contractile ring assembly actin filament organization"/>
    <property type="evidence" value="ECO:0007669"/>
    <property type="project" value="TreeGrafter"/>
</dbReference>
<proteinExistence type="predicted"/>
<sequence>MYGFFTGLLLNSPASFRRCRIVLLLATATQLGAMKENLKDSKLPEFGDVGSMLSDRKNDADAQKLAMIELRDAVLSGDVVKVLEVLKSAPAAIDYVEEQLGQSYLEGLAANSEGSEEENGFTKVFVQSVVNSENNKSALEKLEALLSNPTPNHDEIIGILDLLQFEDVRQFATRLYVDLLRGAQQPLSKEQVLDIVSHANALVEVRIAVDHGSSEDVLKALQNPHLRLQEHLKSSNAKLYYNRLKKEYELLADDESYLGGEKLLEIVSEYGEISPEHRMVLEVIGAVQRDDLGCVEQILVENLSDIYVEENLEFYVKRIRLQKPQNLEDLKKELCETNEQVENAFRQAEHVIKLNKAMERKDEAAIRKVLEERHHQKQDISNSNFRIELLHWYSKKLVEEPIEPSAGGDWLDEQFSLGTVFVDTTEKLTRSRRPQEPLNKTMLRSADIQKLIDTENQNFDEYWKERESEIVRSQSALRRYLEKKKAAKLEELRQEQDAAAMKIQSRYKIYRNRKDLELLKSSETPTLSLVRKFVKQLPRDEVDFSDDLEVADAKMDISRLMAANRQLDTDLAEMDEKIGLLIKNRLNLQEVIDHRDKTAASADSFAERNTSISRQREKTSVASLEQLLYYLQTKPVYLANLVENLKERRTEIMTEVVSPIFGFLSDNREQFLLVRLLCELLGRNIQQLRLIEDFHSNHFMQATADVVRLSVFDNILSDPCQSIIAELTDFVDEESRVKTFHLDPVQLYQSLYGRSIESAEKALQDCAVSDILSGSISFLAKWSERIMDAIFENFQLPKSCVYMTSYLETALRHQFPAATAMQIDQTVAMFAFKVFLSHHLTSQRSLFRALGKQLTDDATHRLEAIIHFTENAVANKGYANKMWFLSLLNANVHNIHKKFIDYINRNVRNVALDEIYSMNEFTQFDPFHKPTLSLIDKHLQTVIDCVRKHKDTISRDEQITALITSANVPATQEGDRVVMLQLHPSPNEMLPDGTQAHLFTRAKKRVVELLLVEAPGGWK</sequence>
<accession>A0A8R1DRP3</accession>
<reference evidence="2" key="2">
    <citation type="submission" date="2022-06" db="UniProtKB">
        <authorList>
            <consortium name="EnsemblMetazoa"/>
        </authorList>
    </citation>
    <scope>IDENTIFICATION</scope>
    <source>
        <strain evidence="2">DF5081</strain>
    </source>
</reference>